<evidence type="ECO:0000256" key="2">
    <source>
        <dbReference type="SAM" id="MobiDB-lite"/>
    </source>
</evidence>
<proteinExistence type="predicted"/>
<dbReference type="EMBL" id="MSKJ01000001">
    <property type="protein sequence ID" value="OLO46461.1"/>
    <property type="molecule type" value="Genomic_DNA"/>
</dbReference>
<evidence type="ECO:0000313" key="4">
    <source>
        <dbReference type="EMBL" id="OLO46461.1"/>
    </source>
</evidence>
<comment type="caution">
    <text evidence="4">The sequence shown here is derived from an EMBL/GenBank/DDBJ whole genome shotgun (WGS) entry which is preliminary data.</text>
</comment>
<keyword evidence="1" id="KW-0479">Metal-binding</keyword>
<dbReference type="InterPro" id="IPR007527">
    <property type="entry name" value="Znf_SWIM"/>
</dbReference>
<gene>
    <name evidence="4" type="ORF">BKH29_01190</name>
</gene>
<sequence>MSSPTIAPWSAEQVTALAPDKQVATAGLKLASPATWSDAGVHGTLVWGSASGSGKKPYRVCVDLSGPAFKCSCPSRKFPCKHAVGLLHLWSRGQVAGGEPAAFAAEWLEGRAKRAQQKAARQEAADQPDDPARAAASAKSTAARARAREGRITEGLEDLDRWLADQLRQGLANGSAQRPKQLTGFASRMVDAQAPGVARRLTALSRLTDSSPDWPERLLDELGLLHLLIRAWTRREQLPDDLGATVRSHVGMTVRTEDVLASPGIGDTWVVVAGRDTVEGRLAERRLWLYGTTTRRWALILVFAPVSGGFSTTVVPGTRFDAVAHFYPGRGRLRVALSDEQPSQPVTGWVPEPSGTASAREAWRRAVAADPWVEAVPVLVSGRFRLLGNGEPALGDADGALPLIVPDDARWVLPLLADSDEVTVAGELSPAGLRALSVVTDGEVRAL</sequence>
<evidence type="ECO:0000259" key="3">
    <source>
        <dbReference type="PROSITE" id="PS50966"/>
    </source>
</evidence>
<evidence type="ECO:0000313" key="5">
    <source>
        <dbReference type="Proteomes" id="UP000186857"/>
    </source>
</evidence>
<dbReference type="PROSITE" id="PS50966">
    <property type="entry name" value="ZF_SWIM"/>
    <property type="match status" value="1"/>
</dbReference>
<organism evidence="4 5">
    <name type="scientific">Actinomyces oris</name>
    <dbReference type="NCBI Taxonomy" id="544580"/>
    <lineage>
        <taxon>Bacteria</taxon>
        <taxon>Bacillati</taxon>
        <taxon>Actinomycetota</taxon>
        <taxon>Actinomycetes</taxon>
        <taxon>Actinomycetales</taxon>
        <taxon>Actinomycetaceae</taxon>
        <taxon>Actinomyces</taxon>
    </lineage>
</organism>
<feature type="region of interest" description="Disordered" evidence="2">
    <location>
        <begin position="114"/>
        <end position="149"/>
    </location>
</feature>
<accession>A0A1Q8VEG6</accession>
<name>A0A1Q8VEG6_9ACTO</name>
<dbReference type="RefSeq" id="WP_075375895.1">
    <property type="nucleotide sequence ID" value="NZ_MSKJ01000001.1"/>
</dbReference>
<dbReference type="Pfam" id="PF04434">
    <property type="entry name" value="SWIM"/>
    <property type="match status" value="1"/>
</dbReference>
<dbReference type="AlphaFoldDB" id="A0A1Q8VEG6"/>
<feature type="compositionally biased region" description="Low complexity" evidence="2">
    <location>
        <begin position="133"/>
        <end position="144"/>
    </location>
</feature>
<reference evidence="4 5" key="1">
    <citation type="submission" date="2016-12" db="EMBL/GenBank/DDBJ databases">
        <title>Genomic Comparison of strains in the 'Actinomyces naeslundii' Group.</title>
        <authorList>
            <person name="Mughal S.R."/>
            <person name="Do T."/>
            <person name="Gilbert S.C."/>
            <person name="Witherden E.A."/>
            <person name="Didelot X."/>
            <person name="Beighton D."/>
        </authorList>
    </citation>
    <scope>NUCLEOTIDE SEQUENCE [LARGE SCALE GENOMIC DNA]</scope>
    <source>
        <strain evidence="4 5">CCUG 33920</strain>
    </source>
</reference>
<dbReference type="GO" id="GO:0008270">
    <property type="term" value="F:zinc ion binding"/>
    <property type="evidence" value="ECO:0007669"/>
    <property type="project" value="UniProtKB-KW"/>
</dbReference>
<dbReference type="Proteomes" id="UP000186857">
    <property type="component" value="Unassembled WGS sequence"/>
</dbReference>
<keyword evidence="1" id="KW-0863">Zinc-finger</keyword>
<dbReference type="OrthoDB" id="9816340at2"/>
<feature type="domain" description="SWIM-type" evidence="3">
    <location>
        <begin position="58"/>
        <end position="91"/>
    </location>
</feature>
<keyword evidence="1" id="KW-0862">Zinc</keyword>
<evidence type="ECO:0000256" key="1">
    <source>
        <dbReference type="PROSITE-ProRule" id="PRU00325"/>
    </source>
</evidence>
<protein>
    <recommendedName>
        <fullName evidence="3">SWIM-type domain-containing protein</fullName>
    </recommendedName>
</protein>